<dbReference type="InterPro" id="IPR019734">
    <property type="entry name" value="TPR_rpt"/>
</dbReference>
<evidence type="ECO:0000259" key="4">
    <source>
        <dbReference type="Pfam" id="PF18972"/>
    </source>
</evidence>
<reference evidence="5 6" key="1">
    <citation type="submission" date="2023-08" db="EMBL/GenBank/DDBJ databases">
        <title>A Necator americanus chromosomal reference genome.</title>
        <authorList>
            <person name="Ilik V."/>
            <person name="Petrzelkova K.J."/>
            <person name="Pardy F."/>
            <person name="Fuh T."/>
            <person name="Niatou-Singa F.S."/>
            <person name="Gouil Q."/>
            <person name="Baker L."/>
            <person name="Ritchie M.E."/>
            <person name="Jex A.R."/>
            <person name="Gazzola D."/>
            <person name="Li H."/>
            <person name="Toshio Fujiwara R."/>
            <person name="Zhan B."/>
            <person name="Aroian R.V."/>
            <person name="Pafco B."/>
            <person name="Schwarz E.M."/>
        </authorList>
    </citation>
    <scope>NUCLEOTIDE SEQUENCE [LARGE SCALE GENOMIC DNA]</scope>
    <source>
        <strain evidence="5 6">Aroian</strain>
        <tissue evidence="5">Whole animal</tissue>
    </source>
</reference>
<keyword evidence="1" id="KW-0677">Repeat</keyword>
<comment type="caution">
    <text evidence="5">The sequence shown here is derived from an EMBL/GenBank/DDBJ whole genome shotgun (WGS) entry which is preliminary data.</text>
</comment>
<name>A0ABR1C404_NECAM</name>
<organism evidence="5 6">
    <name type="scientific">Necator americanus</name>
    <name type="common">Human hookworm</name>
    <dbReference type="NCBI Taxonomy" id="51031"/>
    <lineage>
        <taxon>Eukaryota</taxon>
        <taxon>Metazoa</taxon>
        <taxon>Ecdysozoa</taxon>
        <taxon>Nematoda</taxon>
        <taxon>Chromadorea</taxon>
        <taxon>Rhabditida</taxon>
        <taxon>Rhabditina</taxon>
        <taxon>Rhabditomorpha</taxon>
        <taxon>Strongyloidea</taxon>
        <taxon>Ancylostomatidae</taxon>
        <taxon>Bunostominae</taxon>
        <taxon>Necator</taxon>
    </lineage>
</organism>
<evidence type="ECO:0000256" key="3">
    <source>
        <dbReference type="ARBA" id="ARBA00023602"/>
    </source>
</evidence>
<dbReference type="PANTHER" id="PTHR46035">
    <property type="entry name" value="TETRATRICOPEPTIDE REPEAT PROTEIN 4"/>
    <property type="match status" value="1"/>
</dbReference>
<dbReference type="EMBL" id="JAVFWL010000002">
    <property type="protein sequence ID" value="KAK6733267.1"/>
    <property type="molecule type" value="Genomic_DNA"/>
</dbReference>
<dbReference type="InterPro" id="IPR011990">
    <property type="entry name" value="TPR-like_helical_dom_sf"/>
</dbReference>
<protein>
    <recommendedName>
        <fullName evidence="4">Cns1/TTC4 wheel domain-containing protein</fullName>
    </recommendedName>
</protein>
<evidence type="ECO:0000256" key="2">
    <source>
        <dbReference type="ARBA" id="ARBA00022803"/>
    </source>
</evidence>
<evidence type="ECO:0000313" key="6">
    <source>
        <dbReference type="Proteomes" id="UP001303046"/>
    </source>
</evidence>
<sequence>MGIIRTDWPGVRILPTKSQITSQRSTGKYYLESADNSSIVWMLDGCEHESMLARAETGLSLHDEEAMDKPKRPKKPMTEEERAALAKKLDDDLEQFIEEMAAKKAAEKVEKKPFDFDEWCKDIDQHPAFMKDLDTGLKGRYADTISALQAMKYDEDDNEDKQANAERHKKEGNKHFELKKYRWATDCYTEGIKQQCLDRKLNSVLYSNRAAAQKRIGNLRSAIKDCAMARKFDPTNLKAVIRGAECLLELEYAKQCVEWIESAKKNFAFTKETEEGGDVTEAEHKQLDSLVDLKDKATQAVVVEERNQRKARAEEKKDTEAKRRLLTALSERKLNLRPRLPFKRPELMDWSLLEVNLAQTPEHYRVSFNEDGDLQWPFLIQYPQVGQVDVLTDCNETSQIGSVLRPMLESPAEWDTDHRFKIDNIRMFVSDEYDEYVMEVFEWSTFGSILSLPGYQIVQGLPVVMIYTRDEVDQKFTAFEENKFIIN</sequence>
<feature type="domain" description="Cns1/TTC4 wheel" evidence="4">
    <location>
        <begin position="372"/>
        <end position="472"/>
    </location>
</feature>
<keyword evidence="2" id="KW-0802">TPR repeat</keyword>
<dbReference type="CDD" id="cd21377">
    <property type="entry name" value="CTWD_Cns1-like"/>
    <property type="match status" value="1"/>
</dbReference>
<gene>
    <name evidence="5" type="primary">Necator_chrII.g4968</name>
    <name evidence="5" type="ORF">RB195_017176</name>
</gene>
<dbReference type="Proteomes" id="UP001303046">
    <property type="component" value="Unassembled WGS sequence"/>
</dbReference>
<accession>A0ABR1C404</accession>
<comment type="similarity">
    <text evidence="3">Belongs to the TTC4 family.</text>
</comment>
<evidence type="ECO:0000256" key="1">
    <source>
        <dbReference type="ARBA" id="ARBA00022737"/>
    </source>
</evidence>
<keyword evidence="6" id="KW-1185">Reference proteome</keyword>
<dbReference type="Gene3D" id="1.25.40.10">
    <property type="entry name" value="Tetratricopeptide repeat domain"/>
    <property type="match status" value="1"/>
</dbReference>
<dbReference type="InterPro" id="IPR044059">
    <property type="entry name" value="Csn1/TTC4_wheel"/>
</dbReference>
<dbReference type="Pfam" id="PF18972">
    <property type="entry name" value="Wheel"/>
    <property type="match status" value="1"/>
</dbReference>
<proteinExistence type="inferred from homology"/>
<evidence type="ECO:0000313" key="5">
    <source>
        <dbReference type="EMBL" id="KAK6733267.1"/>
    </source>
</evidence>
<dbReference type="SMART" id="SM00028">
    <property type="entry name" value="TPR"/>
    <property type="match status" value="2"/>
</dbReference>
<dbReference type="PANTHER" id="PTHR46035:SF1">
    <property type="entry name" value="TETRATRICOPEPTIDE REPEAT PROTEIN 4"/>
    <property type="match status" value="1"/>
</dbReference>
<dbReference type="SUPFAM" id="SSF48452">
    <property type="entry name" value="TPR-like"/>
    <property type="match status" value="1"/>
</dbReference>